<dbReference type="Gene3D" id="3.30.360.10">
    <property type="entry name" value="Dihydrodipicolinate Reductase, domain 2"/>
    <property type="match status" value="1"/>
</dbReference>
<dbReference type="SUPFAM" id="SSF55347">
    <property type="entry name" value="Glyceraldehyde-3-phosphate dehydrogenase-like, C-terminal domain"/>
    <property type="match status" value="1"/>
</dbReference>
<keyword evidence="2" id="KW-0560">Oxidoreductase</keyword>
<dbReference type="InterPro" id="IPR036291">
    <property type="entry name" value="NAD(P)-bd_dom_sf"/>
</dbReference>
<comment type="similarity">
    <text evidence="1">Belongs to the Gfo/Idh/MocA family.</text>
</comment>
<gene>
    <name evidence="6" type="ORF">C1I63_18070</name>
</gene>
<dbReference type="PANTHER" id="PTHR22604">
    <property type="entry name" value="OXIDOREDUCTASES"/>
    <property type="match status" value="1"/>
</dbReference>
<dbReference type="InterPro" id="IPR055170">
    <property type="entry name" value="GFO_IDH_MocA-like_dom"/>
</dbReference>
<evidence type="ECO:0000313" key="7">
    <source>
        <dbReference type="Proteomes" id="UP000241085"/>
    </source>
</evidence>
<dbReference type="Gene3D" id="3.40.50.720">
    <property type="entry name" value="NAD(P)-binding Rossmann-like Domain"/>
    <property type="match status" value="1"/>
</dbReference>
<evidence type="ECO:0000259" key="5">
    <source>
        <dbReference type="Pfam" id="PF22725"/>
    </source>
</evidence>
<proteinExistence type="inferred from homology"/>
<name>A0A2T4UPB4_9MICO</name>
<accession>A0A2T4UPB4</accession>
<dbReference type="Pfam" id="PF22725">
    <property type="entry name" value="GFO_IDH_MocA_C3"/>
    <property type="match status" value="1"/>
</dbReference>
<dbReference type="SUPFAM" id="SSF51735">
    <property type="entry name" value="NAD(P)-binding Rossmann-fold domains"/>
    <property type="match status" value="1"/>
</dbReference>
<dbReference type="PANTHER" id="PTHR22604:SF105">
    <property type="entry name" value="TRANS-1,2-DIHYDROBENZENE-1,2-DIOL DEHYDROGENASE"/>
    <property type="match status" value="1"/>
</dbReference>
<reference evidence="6 7" key="1">
    <citation type="submission" date="2018-03" db="EMBL/GenBank/DDBJ databases">
        <title>Bacteriophage NCPPB3778 and a type I-E CRISPR drive the evolution of the US Biological Select Agent, Rathayibacter toxicus.</title>
        <authorList>
            <person name="Davis E.W.II."/>
            <person name="Tabima J.F."/>
            <person name="Weisberg A.J."/>
            <person name="Dantas Lopes L."/>
            <person name="Wiseman M.S."/>
            <person name="Wiseman M.S."/>
            <person name="Pupko T."/>
            <person name="Belcher M.S."/>
            <person name="Sechler A.J."/>
            <person name="Tancos M.A."/>
            <person name="Schroeder B.K."/>
            <person name="Murray T.D."/>
            <person name="Luster D.G."/>
            <person name="Schneider W.L."/>
            <person name="Rogers E."/>
            <person name="Andreote F.D."/>
            <person name="Grunwald N.J."/>
            <person name="Putnam M.L."/>
            <person name="Chang J.H."/>
        </authorList>
    </citation>
    <scope>NUCLEOTIDE SEQUENCE [LARGE SCALE GENOMIC DNA]</scope>
    <source>
        <strain evidence="6 7">DSM 15933</strain>
    </source>
</reference>
<sequence length="351" mass="37696">MARVRRERQRRGRRSIAPVKAQRWAVVGTGRISQSVVPDLASVDGVEIVLLHGRDAERTERFADEHGIPSWTTDYDAVLADASVDALYLSTPFATHAGMTRRALIAGKHVLVEKPMALNAREADELFALASENGVFLMEGMWMKFNPAFRRLHEEIAAGLIGIPRSVRAGFSVPFPKDGGSRWDVARSGSTLLDQGIYPVTLAHTVLGEPTTIHATGSVRTDGLDTEAHFTLEFDGGAFAHGACGMLGFADLSASISGTAGWMTLPAPFWSTTALELHAGTAEAIFVTPTLLALDKEGNGYVPMLRAVAQAIDDGLIEHPVHSASDTVAVFRTLDSLKKLLVAAGQDQETS</sequence>
<dbReference type="GO" id="GO:0000166">
    <property type="term" value="F:nucleotide binding"/>
    <property type="evidence" value="ECO:0007669"/>
    <property type="project" value="InterPro"/>
</dbReference>
<comment type="caution">
    <text evidence="6">The sequence shown here is derived from an EMBL/GenBank/DDBJ whole genome shotgun (WGS) entry which is preliminary data.</text>
</comment>
<protein>
    <submittedName>
        <fullName evidence="6">Oxidoreductase</fullName>
    </submittedName>
</protein>
<organism evidence="6 7">
    <name type="scientific">Rathayibacter caricis DSM 15933</name>
    <dbReference type="NCBI Taxonomy" id="1328867"/>
    <lineage>
        <taxon>Bacteria</taxon>
        <taxon>Bacillati</taxon>
        <taxon>Actinomycetota</taxon>
        <taxon>Actinomycetes</taxon>
        <taxon>Micrococcales</taxon>
        <taxon>Microbacteriaceae</taxon>
        <taxon>Rathayibacter</taxon>
    </lineage>
</organism>
<keyword evidence="3" id="KW-0520">NAD</keyword>
<dbReference type="GO" id="GO:0016491">
    <property type="term" value="F:oxidoreductase activity"/>
    <property type="evidence" value="ECO:0007669"/>
    <property type="project" value="UniProtKB-KW"/>
</dbReference>
<evidence type="ECO:0000256" key="1">
    <source>
        <dbReference type="ARBA" id="ARBA00010928"/>
    </source>
</evidence>
<evidence type="ECO:0000313" key="6">
    <source>
        <dbReference type="EMBL" id="PTL71370.1"/>
    </source>
</evidence>
<evidence type="ECO:0000256" key="3">
    <source>
        <dbReference type="ARBA" id="ARBA00023027"/>
    </source>
</evidence>
<dbReference type="InterPro" id="IPR000683">
    <property type="entry name" value="Gfo/Idh/MocA-like_OxRdtase_N"/>
</dbReference>
<dbReference type="Pfam" id="PF01408">
    <property type="entry name" value="GFO_IDH_MocA"/>
    <property type="match status" value="1"/>
</dbReference>
<dbReference type="EMBL" id="PZPL01000002">
    <property type="protein sequence ID" value="PTL71370.1"/>
    <property type="molecule type" value="Genomic_DNA"/>
</dbReference>
<keyword evidence="7" id="KW-1185">Reference proteome</keyword>
<dbReference type="AlphaFoldDB" id="A0A2T4UPB4"/>
<dbReference type="InterPro" id="IPR050984">
    <property type="entry name" value="Gfo/Idh/MocA_domain"/>
</dbReference>
<evidence type="ECO:0000259" key="4">
    <source>
        <dbReference type="Pfam" id="PF01408"/>
    </source>
</evidence>
<feature type="domain" description="Gfo/Idh/MocA-like oxidoreductase N-terminal" evidence="4">
    <location>
        <begin position="23"/>
        <end position="140"/>
    </location>
</feature>
<dbReference type="Proteomes" id="UP000241085">
    <property type="component" value="Unassembled WGS sequence"/>
</dbReference>
<feature type="domain" description="GFO/IDH/MocA-like oxidoreductase" evidence="5">
    <location>
        <begin position="149"/>
        <end position="263"/>
    </location>
</feature>
<evidence type="ECO:0000256" key="2">
    <source>
        <dbReference type="ARBA" id="ARBA00023002"/>
    </source>
</evidence>